<organism evidence="2 3">
    <name type="scientific">Cytobacillus mangrovibacter</name>
    <dbReference type="NCBI Taxonomy" id="3299024"/>
    <lineage>
        <taxon>Bacteria</taxon>
        <taxon>Bacillati</taxon>
        <taxon>Bacillota</taxon>
        <taxon>Bacilli</taxon>
        <taxon>Bacillales</taxon>
        <taxon>Bacillaceae</taxon>
        <taxon>Cytobacillus</taxon>
    </lineage>
</organism>
<name>A0ABW6K1U4_9BACI</name>
<evidence type="ECO:0000313" key="3">
    <source>
        <dbReference type="Proteomes" id="UP001601058"/>
    </source>
</evidence>
<feature type="transmembrane region" description="Helical" evidence="1">
    <location>
        <begin position="102"/>
        <end position="123"/>
    </location>
</feature>
<accession>A0ABW6K1U4</accession>
<gene>
    <name evidence="2" type="ORF">ACFYKT_17425</name>
</gene>
<proteinExistence type="predicted"/>
<dbReference type="EMBL" id="JBIACJ010000010">
    <property type="protein sequence ID" value="MFE8698127.1"/>
    <property type="molecule type" value="Genomic_DNA"/>
</dbReference>
<feature type="transmembrane region" description="Helical" evidence="1">
    <location>
        <begin position="370"/>
        <end position="388"/>
    </location>
</feature>
<keyword evidence="1" id="KW-1133">Transmembrane helix</keyword>
<feature type="transmembrane region" description="Helical" evidence="1">
    <location>
        <begin position="66"/>
        <end position="82"/>
    </location>
</feature>
<dbReference type="Proteomes" id="UP001601058">
    <property type="component" value="Unassembled WGS sequence"/>
</dbReference>
<feature type="transmembrane region" description="Helical" evidence="1">
    <location>
        <begin position="256"/>
        <end position="275"/>
    </location>
</feature>
<feature type="transmembrane region" description="Helical" evidence="1">
    <location>
        <begin position="144"/>
        <end position="167"/>
    </location>
</feature>
<feature type="transmembrane region" description="Helical" evidence="1">
    <location>
        <begin position="179"/>
        <end position="201"/>
    </location>
</feature>
<evidence type="ECO:0000313" key="2">
    <source>
        <dbReference type="EMBL" id="MFE8698127.1"/>
    </source>
</evidence>
<keyword evidence="1" id="KW-0472">Membrane</keyword>
<feature type="transmembrane region" description="Helical" evidence="1">
    <location>
        <begin position="36"/>
        <end position="54"/>
    </location>
</feature>
<feature type="transmembrane region" description="Helical" evidence="1">
    <location>
        <begin position="409"/>
        <end position="427"/>
    </location>
</feature>
<keyword evidence="1" id="KW-0812">Transmembrane</keyword>
<feature type="transmembrane region" description="Helical" evidence="1">
    <location>
        <begin position="233"/>
        <end position="249"/>
    </location>
</feature>
<dbReference type="NCBIfam" id="TIGR04370">
    <property type="entry name" value="glyco_rpt_poly"/>
    <property type="match status" value="1"/>
</dbReference>
<sequence length="456" mass="52495">MQKLTIKRFMYTYFFICITLIGSFSIFLDLDFINKQGIVIVSFLINGVIILFELSKSSKVGYSLKDIFYLFLFIFMFISPLIQYLKGVFPWWNTYLLTDEKIIYTNLIILLFLLVYLTIYKIAFKNRIIIKNREVKNIRLVMDIFFVATVFCSLFIIINTGFSNLFARVNNSLQVELSSFALIISNTFRSVSVIYVGMNLLFILKNKYVYRIIPFMLGSILMILVNFPTATARFWMASVYLGLLIILINKLKNPHIFKIIIFIGILVIFPAINTFRNNSFVEVIRNGINIAKPADAFLAGDFDSFSMLVRTIIYADSYGVTWGNQLLGNLLFFIPRSFWPTKPIGSGSMIAEDFGWNFTNVSLPFIGEGFINFGILGVVLFAVILAMLCKFGDSKYEKCIYSENRNITFIELIFPFSIGFLFFILRGDLLSSLSYYIGFMAPVIILWLIQSLKIRS</sequence>
<evidence type="ECO:0000256" key="1">
    <source>
        <dbReference type="SAM" id="Phobius"/>
    </source>
</evidence>
<protein>
    <submittedName>
        <fullName evidence="2">O-antigen polymerase</fullName>
    </submittedName>
</protein>
<feature type="transmembrane region" description="Helical" evidence="1">
    <location>
        <begin position="208"/>
        <end position="227"/>
    </location>
</feature>
<reference evidence="2 3" key="1">
    <citation type="submission" date="2024-08" db="EMBL/GenBank/DDBJ databases">
        <title>Two novel Cytobacillus novel species.</title>
        <authorList>
            <person name="Liu G."/>
        </authorList>
    </citation>
    <scope>NUCLEOTIDE SEQUENCE [LARGE SCALE GENOMIC DNA]</scope>
    <source>
        <strain evidence="2 3">FJAT-53684</strain>
    </source>
</reference>
<feature type="transmembrane region" description="Helical" evidence="1">
    <location>
        <begin position="12"/>
        <end position="30"/>
    </location>
</feature>
<feature type="transmembrane region" description="Helical" evidence="1">
    <location>
        <begin position="433"/>
        <end position="449"/>
    </location>
</feature>
<keyword evidence="3" id="KW-1185">Reference proteome</keyword>
<dbReference type="RefSeq" id="WP_389222217.1">
    <property type="nucleotide sequence ID" value="NZ_JBIACJ010000010.1"/>
</dbReference>
<comment type="caution">
    <text evidence="2">The sequence shown here is derived from an EMBL/GenBank/DDBJ whole genome shotgun (WGS) entry which is preliminary data.</text>
</comment>